<comment type="caution">
    <text evidence="1">The sequence shown here is derived from an EMBL/GenBank/DDBJ whole genome shotgun (WGS) entry which is preliminary data.</text>
</comment>
<evidence type="ECO:0000313" key="2">
    <source>
        <dbReference type="Proteomes" id="UP001314170"/>
    </source>
</evidence>
<protein>
    <submittedName>
        <fullName evidence="1">Uncharacterized protein</fullName>
    </submittedName>
</protein>
<gene>
    <name evidence="1" type="ORF">DCAF_LOCUS12882</name>
</gene>
<name>A0AAV1RQY7_9ROSI</name>
<sequence length="89" mass="9371">MVVVGRCCNGFNKDEANGKYDGLLVVLLEVEDKAGGGLCCSGFDDKIRLGGRLWTRTMKVAVSVVDDVVLLKKMVVCFGVVESGSEGGG</sequence>
<proteinExistence type="predicted"/>
<dbReference type="AlphaFoldDB" id="A0AAV1RQY7"/>
<dbReference type="EMBL" id="CAWUPB010001108">
    <property type="protein sequence ID" value="CAK7337843.1"/>
    <property type="molecule type" value="Genomic_DNA"/>
</dbReference>
<evidence type="ECO:0000313" key="1">
    <source>
        <dbReference type="EMBL" id="CAK7337843.1"/>
    </source>
</evidence>
<keyword evidence="2" id="KW-1185">Reference proteome</keyword>
<reference evidence="1 2" key="1">
    <citation type="submission" date="2024-01" db="EMBL/GenBank/DDBJ databases">
        <authorList>
            <person name="Waweru B."/>
        </authorList>
    </citation>
    <scope>NUCLEOTIDE SEQUENCE [LARGE SCALE GENOMIC DNA]</scope>
</reference>
<accession>A0AAV1RQY7</accession>
<organism evidence="1 2">
    <name type="scientific">Dovyalis caffra</name>
    <dbReference type="NCBI Taxonomy" id="77055"/>
    <lineage>
        <taxon>Eukaryota</taxon>
        <taxon>Viridiplantae</taxon>
        <taxon>Streptophyta</taxon>
        <taxon>Embryophyta</taxon>
        <taxon>Tracheophyta</taxon>
        <taxon>Spermatophyta</taxon>
        <taxon>Magnoliopsida</taxon>
        <taxon>eudicotyledons</taxon>
        <taxon>Gunneridae</taxon>
        <taxon>Pentapetalae</taxon>
        <taxon>rosids</taxon>
        <taxon>fabids</taxon>
        <taxon>Malpighiales</taxon>
        <taxon>Salicaceae</taxon>
        <taxon>Flacourtieae</taxon>
        <taxon>Dovyalis</taxon>
    </lineage>
</organism>
<dbReference type="Proteomes" id="UP001314170">
    <property type="component" value="Unassembled WGS sequence"/>
</dbReference>